<dbReference type="PANTHER" id="PTHR37481">
    <property type="entry name" value="LIPOPOLYSACCHARIDE EXPORT SYSTEM PROTEIN LPTC"/>
    <property type="match status" value="1"/>
</dbReference>
<evidence type="ECO:0000313" key="8">
    <source>
        <dbReference type="Proteomes" id="UP000295182"/>
    </source>
</evidence>
<keyword evidence="2" id="KW-0997">Cell inner membrane</keyword>
<feature type="transmembrane region" description="Helical" evidence="6">
    <location>
        <begin position="12"/>
        <end position="32"/>
    </location>
</feature>
<name>A0A4R2NDY2_9BURK</name>
<evidence type="ECO:0000256" key="1">
    <source>
        <dbReference type="ARBA" id="ARBA00022475"/>
    </source>
</evidence>
<dbReference type="Proteomes" id="UP000295182">
    <property type="component" value="Unassembled WGS sequence"/>
</dbReference>
<evidence type="ECO:0000256" key="5">
    <source>
        <dbReference type="ARBA" id="ARBA00023136"/>
    </source>
</evidence>
<dbReference type="GO" id="GO:0005886">
    <property type="term" value="C:plasma membrane"/>
    <property type="evidence" value="ECO:0007669"/>
    <property type="project" value="InterPro"/>
</dbReference>
<dbReference type="RefSeq" id="WP_119012186.1">
    <property type="nucleotide sequence ID" value="NZ_QXNC01000003.1"/>
</dbReference>
<keyword evidence="3 6" id="KW-0812">Transmembrane</keyword>
<keyword evidence="1" id="KW-1003">Cell membrane</keyword>
<dbReference type="AlphaFoldDB" id="A0A4R2NDY2"/>
<dbReference type="InterPro" id="IPR010664">
    <property type="entry name" value="LipoPS_assembly_LptC-rel"/>
</dbReference>
<dbReference type="OrthoDB" id="5298112at2"/>
<comment type="caution">
    <text evidence="7">The sequence shown here is derived from an EMBL/GenBank/DDBJ whole genome shotgun (WGS) entry which is preliminary data.</text>
</comment>
<evidence type="ECO:0000313" key="7">
    <source>
        <dbReference type="EMBL" id="TCP19461.1"/>
    </source>
</evidence>
<dbReference type="Pfam" id="PF06835">
    <property type="entry name" value="LptC"/>
    <property type="match status" value="1"/>
</dbReference>
<gene>
    <name evidence="7" type="ORF">EV674_105139</name>
</gene>
<dbReference type="InterPro" id="IPR052363">
    <property type="entry name" value="LPS_export_LptC"/>
</dbReference>
<protein>
    <submittedName>
        <fullName evidence="7">Lipopolysaccharide export system protein LptC</fullName>
    </submittedName>
</protein>
<reference evidence="7 8" key="1">
    <citation type="submission" date="2019-03" db="EMBL/GenBank/DDBJ databases">
        <title>Genomic Encyclopedia of Type Strains, Phase IV (KMG-IV): sequencing the most valuable type-strain genomes for metagenomic binning, comparative biology and taxonomic classification.</title>
        <authorList>
            <person name="Goeker M."/>
        </authorList>
    </citation>
    <scope>NUCLEOTIDE SEQUENCE [LARGE SCALE GENOMIC DNA]</scope>
    <source>
        <strain evidence="7 8">DSM 1837</strain>
    </source>
</reference>
<dbReference type="GO" id="GO:0017089">
    <property type="term" value="F:glycolipid transfer activity"/>
    <property type="evidence" value="ECO:0007669"/>
    <property type="project" value="TreeGrafter"/>
</dbReference>
<accession>A0A4R2NDY2</accession>
<keyword evidence="8" id="KW-1185">Reference proteome</keyword>
<dbReference type="InterPro" id="IPR026265">
    <property type="entry name" value="LptC"/>
</dbReference>
<dbReference type="NCBIfam" id="TIGR04409">
    <property type="entry name" value="LptC_YrbK"/>
    <property type="match status" value="1"/>
</dbReference>
<dbReference type="Gene3D" id="2.60.450.10">
    <property type="entry name" value="Lipopolysaccharide (LPS) transport protein A like domain"/>
    <property type="match status" value="1"/>
</dbReference>
<evidence type="ECO:0000256" key="4">
    <source>
        <dbReference type="ARBA" id="ARBA00022989"/>
    </source>
</evidence>
<dbReference type="PANTHER" id="PTHR37481:SF1">
    <property type="entry name" value="LIPOPOLYSACCHARIDE EXPORT SYSTEM PROTEIN LPTC"/>
    <property type="match status" value="1"/>
</dbReference>
<proteinExistence type="predicted"/>
<evidence type="ECO:0000256" key="2">
    <source>
        <dbReference type="ARBA" id="ARBA00022519"/>
    </source>
</evidence>
<evidence type="ECO:0000256" key="6">
    <source>
        <dbReference type="SAM" id="Phobius"/>
    </source>
</evidence>
<keyword evidence="4 6" id="KW-1133">Transmembrane helix</keyword>
<dbReference type="EMBL" id="SLXH01000005">
    <property type="protein sequence ID" value="TCP19461.1"/>
    <property type="molecule type" value="Genomic_DNA"/>
</dbReference>
<evidence type="ECO:0000256" key="3">
    <source>
        <dbReference type="ARBA" id="ARBA00022692"/>
    </source>
</evidence>
<dbReference type="GO" id="GO:0030288">
    <property type="term" value="C:outer membrane-bounded periplasmic space"/>
    <property type="evidence" value="ECO:0007669"/>
    <property type="project" value="TreeGrafter"/>
</dbReference>
<sequence>MTSLLRRGWDGLSIYLPVLLMALLALGTWWLVRNAPVPQASPVSTLERPGPDYFMNHFSVQNFGASGQLESEIYGQAARHYPDSDTLEIDKMRMHSVATNGQATRASADRALSNADGSEVQLFGHAVVIREPLGAAQPPLEFRGDFLHIWPRKEQVRSNQPVSLARGKDHFTADTLEYDHGNQVLQLQGHVRGVLMPGH</sequence>
<organism evidence="7 8">
    <name type="scientific">Simplicispira metamorpha</name>
    <dbReference type="NCBI Taxonomy" id="80881"/>
    <lineage>
        <taxon>Bacteria</taxon>
        <taxon>Pseudomonadati</taxon>
        <taxon>Pseudomonadota</taxon>
        <taxon>Betaproteobacteria</taxon>
        <taxon>Burkholderiales</taxon>
        <taxon>Comamonadaceae</taxon>
        <taxon>Simplicispira</taxon>
    </lineage>
</organism>
<keyword evidence="5 6" id="KW-0472">Membrane</keyword>
<dbReference type="GO" id="GO:0015221">
    <property type="term" value="F:lipopolysaccharide transmembrane transporter activity"/>
    <property type="evidence" value="ECO:0007669"/>
    <property type="project" value="InterPro"/>
</dbReference>